<dbReference type="PANTHER" id="PTHR20854:SF4">
    <property type="entry name" value="INOSITOL-1-MONOPHOSPHATASE-RELATED"/>
    <property type="match status" value="1"/>
</dbReference>
<evidence type="ECO:0000256" key="1">
    <source>
        <dbReference type="PIRSR" id="PIRSR600760-2"/>
    </source>
</evidence>
<dbReference type="CDD" id="cd01637">
    <property type="entry name" value="IMPase_like"/>
    <property type="match status" value="1"/>
</dbReference>
<comment type="cofactor">
    <cofactor evidence="1">
        <name>Mg(2+)</name>
        <dbReference type="ChEBI" id="CHEBI:18420"/>
    </cofactor>
</comment>
<feature type="binding site" evidence="1">
    <location>
        <position position="211"/>
    </location>
    <ligand>
        <name>Mg(2+)</name>
        <dbReference type="ChEBI" id="CHEBI:18420"/>
        <label>1</label>
        <note>catalytic</note>
    </ligand>
</feature>
<dbReference type="Gene3D" id="3.40.190.80">
    <property type="match status" value="1"/>
</dbReference>
<keyword evidence="1" id="KW-0460">Magnesium</keyword>
<dbReference type="AlphaFoldDB" id="A0A3M8K9C8"/>
<dbReference type="GO" id="GO:0006020">
    <property type="term" value="P:inositol metabolic process"/>
    <property type="evidence" value="ECO:0007669"/>
    <property type="project" value="TreeGrafter"/>
</dbReference>
<dbReference type="Pfam" id="PF00459">
    <property type="entry name" value="Inositol_P"/>
    <property type="match status" value="1"/>
</dbReference>
<reference evidence="2 3" key="1">
    <citation type="submission" date="2018-02" db="EMBL/GenBank/DDBJ databases">
        <title>Corynebacterium alimpuense sp. nov., a marine obligate actinomycete isolated from sediments of Valparaiso bay, Chile.</title>
        <authorList>
            <person name="Claverias F."/>
            <person name="Gonzales-Siles L."/>
            <person name="Salva-Serra F."/>
            <person name="Inganaes E."/>
            <person name="Molin K."/>
            <person name="Cumsille A."/>
            <person name="Undabarrena A."/>
            <person name="Couve E."/>
            <person name="Moore E.R.B."/>
            <person name="Gomila M."/>
            <person name="Camara B."/>
        </authorList>
    </citation>
    <scope>NUCLEOTIDE SEQUENCE [LARGE SCALE GENOMIC DNA]</scope>
    <source>
        <strain evidence="2 3">CCUG 69366</strain>
    </source>
</reference>
<feature type="binding site" evidence="1">
    <location>
        <position position="83"/>
    </location>
    <ligand>
        <name>Mg(2+)</name>
        <dbReference type="ChEBI" id="CHEBI:18420"/>
        <label>1</label>
        <note>catalytic</note>
    </ligand>
</feature>
<dbReference type="EMBL" id="PTJO01000003">
    <property type="protein sequence ID" value="RNE49760.1"/>
    <property type="molecule type" value="Genomic_DNA"/>
</dbReference>
<feature type="binding site" evidence="1">
    <location>
        <position position="65"/>
    </location>
    <ligand>
        <name>Mg(2+)</name>
        <dbReference type="ChEBI" id="CHEBI:18420"/>
        <label>1</label>
        <note>catalytic</note>
    </ligand>
</feature>
<name>A0A3M8K9C8_9CORY</name>
<keyword evidence="1" id="KW-0479">Metal-binding</keyword>
<organism evidence="2 3">
    <name type="scientific">Corynebacterium alimapuense</name>
    <dbReference type="NCBI Taxonomy" id="1576874"/>
    <lineage>
        <taxon>Bacteria</taxon>
        <taxon>Bacillati</taxon>
        <taxon>Actinomycetota</taxon>
        <taxon>Actinomycetes</taxon>
        <taxon>Mycobacteriales</taxon>
        <taxon>Corynebacteriaceae</taxon>
        <taxon>Corynebacterium</taxon>
    </lineage>
</organism>
<dbReference type="GO" id="GO:0007165">
    <property type="term" value="P:signal transduction"/>
    <property type="evidence" value="ECO:0007669"/>
    <property type="project" value="TreeGrafter"/>
</dbReference>
<gene>
    <name evidence="2" type="ORF">C5L39_03570</name>
</gene>
<evidence type="ECO:0000313" key="3">
    <source>
        <dbReference type="Proteomes" id="UP000266975"/>
    </source>
</evidence>
<comment type="caution">
    <text evidence="2">The sequence shown here is derived from an EMBL/GenBank/DDBJ whole genome shotgun (WGS) entry which is preliminary data.</text>
</comment>
<proteinExistence type="predicted"/>
<dbReference type="InterPro" id="IPR000760">
    <property type="entry name" value="Inositol_monophosphatase-like"/>
</dbReference>
<feature type="binding site" evidence="1">
    <location>
        <position position="82"/>
    </location>
    <ligand>
        <name>Mg(2+)</name>
        <dbReference type="ChEBI" id="CHEBI:18420"/>
        <label>1</label>
        <note>catalytic</note>
    </ligand>
</feature>
<protein>
    <submittedName>
        <fullName evidence="2">Inositol monophosphatase</fullName>
    </submittedName>
</protein>
<accession>A0A3M8K9C8</accession>
<dbReference type="PRINTS" id="PR00377">
    <property type="entry name" value="IMPHPHTASES"/>
</dbReference>
<feature type="binding site" evidence="1">
    <location>
        <position position="80"/>
    </location>
    <ligand>
        <name>Mg(2+)</name>
        <dbReference type="ChEBI" id="CHEBI:18420"/>
        <label>1</label>
        <note>catalytic</note>
    </ligand>
</feature>
<dbReference type="PANTHER" id="PTHR20854">
    <property type="entry name" value="INOSITOL MONOPHOSPHATASE"/>
    <property type="match status" value="1"/>
</dbReference>
<dbReference type="Proteomes" id="UP000266975">
    <property type="component" value="Unassembled WGS sequence"/>
</dbReference>
<sequence length="262" mass="27248">MDARELLAIAEAVADDAEAMFLAGVGADPAALKNPGDFATEVDLAIEAYLRQALTQLTGIPVLGEESGGVLDHHAVWVVDPIDGTANYAAGNPMCSILIALLVEDQPVVALTSIPLFNRRLTAYTGSPVMVNGQPVPPLAEVDPLNAQIGFSSIASQVRSTFPSLLRQGLLAELSATYLRPRITGSVGIDLAFTAQGIFGGAVSFSPHVWDNAAGVMLMRAAGGVVTDTEGNEWTPASIGVVAGTPRAHEAIMSTMDRILSS</sequence>
<dbReference type="GO" id="GO:0008934">
    <property type="term" value="F:inositol monophosphate 1-phosphatase activity"/>
    <property type="evidence" value="ECO:0007669"/>
    <property type="project" value="TreeGrafter"/>
</dbReference>
<dbReference type="OrthoDB" id="9772456at2"/>
<dbReference type="SUPFAM" id="SSF56655">
    <property type="entry name" value="Carbohydrate phosphatase"/>
    <property type="match status" value="1"/>
</dbReference>
<keyword evidence="3" id="KW-1185">Reference proteome</keyword>
<dbReference type="Gene3D" id="3.30.540.10">
    <property type="entry name" value="Fructose-1,6-Bisphosphatase, subunit A, domain 1"/>
    <property type="match status" value="1"/>
</dbReference>
<evidence type="ECO:0000313" key="2">
    <source>
        <dbReference type="EMBL" id="RNE49760.1"/>
    </source>
</evidence>
<dbReference type="GO" id="GO:0046872">
    <property type="term" value="F:metal ion binding"/>
    <property type="evidence" value="ECO:0007669"/>
    <property type="project" value="UniProtKB-KW"/>
</dbReference>